<comment type="caution">
    <text evidence="5">The sequence shown here is derived from an EMBL/GenBank/DDBJ whole genome shotgun (WGS) entry which is preliminary data.</text>
</comment>
<feature type="region of interest" description="Disordered" evidence="4">
    <location>
        <begin position="79"/>
        <end position="154"/>
    </location>
</feature>
<proteinExistence type="inferred from homology"/>
<evidence type="ECO:0000313" key="5">
    <source>
        <dbReference type="EMBL" id="PIS07071.1"/>
    </source>
</evidence>
<accession>A0A2M6RAT7</accession>
<dbReference type="SUPFAM" id="SSF54565">
    <property type="entry name" value="Ribosomal protein S16"/>
    <property type="match status" value="1"/>
</dbReference>
<dbReference type="GO" id="GO:0006412">
    <property type="term" value="P:translation"/>
    <property type="evidence" value="ECO:0007669"/>
    <property type="project" value="UniProtKB-UniRule"/>
</dbReference>
<dbReference type="GO" id="GO:0005737">
    <property type="term" value="C:cytoplasm"/>
    <property type="evidence" value="ECO:0007669"/>
    <property type="project" value="UniProtKB-ARBA"/>
</dbReference>
<feature type="compositionally biased region" description="Basic and acidic residues" evidence="4">
    <location>
        <begin position="144"/>
        <end position="154"/>
    </location>
</feature>
<dbReference type="PANTHER" id="PTHR12919">
    <property type="entry name" value="30S RIBOSOMAL PROTEIN S16"/>
    <property type="match status" value="1"/>
</dbReference>
<name>A0A2M6RAT7_9BACT</name>
<dbReference type="HAMAP" id="MF_00385">
    <property type="entry name" value="Ribosomal_bS16"/>
    <property type="match status" value="1"/>
</dbReference>
<sequence length="154" mass="17485">MLTIRLRRAGKKNYATYRIVVAQSTAPIQGKFMQRLGHYNPHTKEIVLDKDQLLAWIDKGAQPSNTVAKLMEREKITHKRISVRITPKRAPRSEKKKEKPVAKAQEPDSPEKEGADVASEPPQESSQEEISDHKEESQESAEENVTKENKDTQA</sequence>
<organism evidence="5 6">
    <name type="scientific">Candidatus Berkelbacteria bacterium CG10_big_fil_rev_8_21_14_0_10_43_14</name>
    <dbReference type="NCBI Taxonomy" id="1974515"/>
    <lineage>
        <taxon>Bacteria</taxon>
        <taxon>Candidatus Berkelbacteria</taxon>
    </lineage>
</organism>
<reference evidence="6" key="1">
    <citation type="submission" date="2017-09" db="EMBL/GenBank/DDBJ databases">
        <title>Depth-based differentiation of microbial function through sediment-hosted aquifers and enrichment of novel symbionts in the deep terrestrial subsurface.</title>
        <authorList>
            <person name="Probst A.J."/>
            <person name="Ladd B."/>
            <person name="Jarett J.K."/>
            <person name="Geller-Mcgrath D.E."/>
            <person name="Sieber C.M.K."/>
            <person name="Emerson J.B."/>
            <person name="Anantharaman K."/>
            <person name="Thomas B.C."/>
            <person name="Malmstrom R."/>
            <person name="Stieglmeier M."/>
            <person name="Klingl A."/>
            <person name="Woyke T."/>
            <person name="Ryan C.M."/>
            <person name="Banfield J.F."/>
        </authorList>
    </citation>
    <scope>NUCLEOTIDE SEQUENCE [LARGE SCALE GENOMIC DNA]</scope>
</reference>
<keyword evidence="2 3" id="KW-0687">Ribonucleoprotein</keyword>
<dbReference type="InterPro" id="IPR023803">
    <property type="entry name" value="Ribosomal_bS16_dom_sf"/>
</dbReference>
<dbReference type="PANTHER" id="PTHR12919:SF20">
    <property type="entry name" value="SMALL RIBOSOMAL SUBUNIT PROTEIN BS16M"/>
    <property type="match status" value="1"/>
</dbReference>
<evidence type="ECO:0000313" key="6">
    <source>
        <dbReference type="Proteomes" id="UP000231162"/>
    </source>
</evidence>
<dbReference type="GO" id="GO:0003735">
    <property type="term" value="F:structural constituent of ribosome"/>
    <property type="evidence" value="ECO:0007669"/>
    <property type="project" value="InterPro"/>
</dbReference>
<evidence type="ECO:0000256" key="3">
    <source>
        <dbReference type="HAMAP-Rule" id="MF_00385"/>
    </source>
</evidence>
<dbReference type="InterPro" id="IPR000307">
    <property type="entry name" value="Ribosomal_bS16"/>
</dbReference>
<dbReference type="Pfam" id="PF00886">
    <property type="entry name" value="Ribosomal_S16"/>
    <property type="match status" value="1"/>
</dbReference>
<evidence type="ECO:0000256" key="4">
    <source>
        <dbReference type="SAM" id="MobiDB-lite"/>
    </source>
</evidence>
<dbReference type="AlphaFoldDB" id="A0A2M6RAT7"/>
<feature type="compositionally biased region" description="Basic residues" evidence="4">
    <location>
        <begin position="79"/>
        <end position="90"/>
    </location>
</feature>
<dbReference type="NCBIfam" id="TIGR00002">
    <property type="entry name" value="S16"/>
    <property type="match status" value="1"/>
</dbReference>
<dbReference type="Proteomes" id="UP000231162">
    <property type="component" value="Unassembled WGS sequence"/>
</dbReference>
<feature type="compositionally biased region" description="Basic and acidic residues" evidence="4">
    <location>
        <begin position="91"/>
        <end position="115"/>
    </location>
</feature>
<gene>
    <name evidence="3 5" type="primary">rpsP</name>
    <name evidence="5" type="ORF">COT79_01265</name>
</gene>
<comment type="similarity">
    <text evidence="3">Belongs to the bacterial ribosomal protein bS16 family.</text>
</comment>
<dbReference type="Gene3D" id="3.30.1320.10">
    <property type="match status" value="1"/>
</dbReference>
<evidence type="ECO:0000256" key="1">
    <source>
        <dbReference type="ARBA" id="ARBA00022980"/>
    </source>
</evidence>
<dbReference type="GO" id="GO:0015935">
    <property type="term" value="C:small ribosomal subunit"/>
    <property type="evidence" value="ECO:0007669"/>
    <property type="project" value="TreeGrafter"/>
</dbReference>
<dbReference type="EMBL" id="PEZX01000019">
    <property type="protein sequence ID" value="PIS07071.1"/>
    <property type="molecule type" value="Genomic_DNA"/>
</dbReference>
<keyword evidence="1 3" id="KW-0689">Ribosomal protein</keyword>
<evidence type="ECO:0000256" key="2">
    <source>
        <dbReference type="ARBA" id="ARBA00023274"/>
    </source>
</evidence>
<protein>
    <recommendedName>
        <fullName evidence="3">Small ribosomal subunit protein bS16</fullName>
    </recommendedName>
</protein>